<dbReference type="KEGG" id="obg:Verru16b_00727"/>
<protein>
    <submittedName>
        <fullName evidence="1">Uncharacterized protein</fullName>
    </submittedName>
</protein>
<accession>A0A1D8AS01</accession>
<name>A0A1D8AS01_9BACT</name>
<sequence length="494" mass="53025">MPVLGLELCDAGFEAALSREGASTYPLIEGGGPLGCLGLAFHDGKTGCYGPEAEKFWYARPKQVTHEAWSRLSHETSPLGPAGRPLPYSQLAYFFLKEYCARVTAVTGTPQKAVLAVPGDYLLDAATEEERIGLLLGMAAELKLPLAGIVDMAAASLCDPRIDYFDSSLPLLMIDIHLRGAELTLFQPEADGRLTRRDFAKVAHIGFGELLRHITGTMANRFLRHTTFDIQEDGKTGQAFYNQTKEFLISGVMGFHYQINTGTRTYELIATRDQLAADLSGFNQAVLQGAQAIFKKSGGRSPRCTVALTARADLLPGLAGVLQAAGLSRVLHLPPGAAAAGAARLGAQRETRDEIADVPVELSAPASLLPQQSADRCIVRLVKARRPSPARRPSHALCEGLGHALDGQRVFTIGPAALSPDLTLPEEFDASGPGGQVLLEQADGQWWLPGSLASQANERALIEAGDRLTIQHGVHQTEVLFAYCPDTALIRHHG</sequence>
<organism evidence="1 2">
    <name type="scientific">Lacunisphaera limnophila</name>
    <dbReference type="NCBI Taxonomy" id="1838286"/>
    <lineage>
        <taxon>Bacteria</taxon>
        <taxon>Pseudomonadati</taxon>
        <taxon>Verrucomicrobiota</taxon>
        <taxon>Opitutia</taxon>
        <taxon>Opitutales</taxon>
        <taxon>Opitutaceae</taxon>
        <taxon>Lacunisphaera</taxon>
    </lineage>
</organism>
<dbReference type="STRING" id="1838286.Verru16b_00727"/>
<proteinExistence type="predicted"/>
<evidence type="ECO:0000313" key="1">
    <source>
        <dbReference type="EMBL" id="AOS43675.1"/>
    </source>
</evidence>
<dbReference type="Proteomes" id="UP000095228">
    <property type="component" value="Chromosome"/>
</dbReference>
<keyword evidence="2" id="KW-1185">Reference proteome</keyword>
<dbReference type="EMBL" id="CP016094">
    <property type="protein sequence ID" value="AOS43675.1"/>
    <property type="molecule type" value="Genomic_DNA"/>
</dbReference>
<gene>
    <name evidence="1" type="ORF">Verru16b_00727</name>
</gene>
<dbReference type="RefSeq" id="WP_069961004.1">
    <property type="nucleotide sequence ID" value="NZ_CP016094.1"/>
</dbReference>
<dbReference type="AlphaFoldDB" id="A0A1D8AS01"/>
<evidence type="ECO:0000313" key="2">
    <source>
        <dbReference type="Proteomes" id="UP000095228"/>
    </source>
</evidence>
<reference evidence="1 2" key="1">
    <citation type="submission" date="2016-06" db="EMBL/GenBank/DDBJ databases">
        <title>Three novel species with peptidoglycan cell walls form the new genus Lacunisphaera gen. nov. in the family Opitutaceae of the verrucomicrobial subdivision 4.</title>
        <authorList>
            <person name="Rast P."/>
            <person name="Gloeckner I."/>
            <person name="Jogler M."/>
            <person name="Boedeker C."/>
            <person name="Jeske O."/>
            <person name="Wiegand S."/>
            <person name="Reinhardt R."/>
            <person name="Schumann P."/>
            <person name="Rohde M."/>
            <person name="Spring S."/>
            <person name="Gloeckner F.O."/>
            <person name="Jogler C."/>
        </authorList>
    </citation>
    <scope>NUCLEOTIDE SEQUENCE [LARGE SCALE GENOMIC DNA]</scope>
    <source>
        <strain evidence="1 2">IG16b</strain>
    </source>
</reference>
<dbReference type="OrthoDB" id="179508at2"/>